<reference evidence="3 4" key="1">
    <citation type="journal article" date="2016" name="Mol. Biol. Evol.">
        <title>Comparative Genomics of Early-Diverging Mushroom-Forming Fungi Provides Insights into the Origins of Lignocellulose Decay Capabilities.</title>
        <authorList>
            <person name="Nagy L.G."/>
            <person name="Riley R."/>
            <person name="Tritt A."/>
            <person name="Adam C."/>
            <person name="Daum C."/>
            <person name="Floudas D."/>
            <person name="Sun H."/>
            <person name="Yadav J.S."/>
            <person name="Pangilinan J."/>
            <person name="Larsson K.H."/>
            <person name="Matsuura K."/>
            <person name="Barry K."/>
            <person name="Labutti K."/>
            <person name="Kuo R."/>
            <person name="Ohm R.A."/>
            <person name="Bhattacharya S.S."/>
            <person name="Shirouzu T."/>
            <person name="Yoshinaga Y."/>
            <person name="Martin F.M."/>
            <person name="Grigoriev I.V."/>
            <person name="Hibbett D.S."/>
        </authorList>
    </citation>
    <scope>NUCLEOTIDE SEQUENCE [LARGE SCALE GENOMIC DNA]</scope>
    <source>
        <strain evidence="3 4">HHB12733</strain>
    </source>
</reference>
<evidence type="ECO:0000313" key="3">
    <source>
        <dbReference type="EMBL" id="KZT61677.1"/>
    </source>
</evidence>
<evidence type="ECO:0000313" key="4">
    <source>
        <dbReference type="Proteomes" id="UP000076842"/>
    </source>
</evidence>
<dbReference type="STRING" id="1353952.A0A165JCY4"/>
<feature type="compositionally biased region" description="Polar residues" evidence="2">
    <location>
        <begin position="327"/>
        <end position="337"/>
    </location>
</feature>
<keyword evidence="1" id="KW-0175">Coiled coil</keyword>
<keyword evidence="4" id="KW-1185">Reference proteome</keyword>
<evidence type="ECO:0000256" key="1">
    <source>
        <dbReference type="SAM" id="Coils"/>
    </source>
</evidence>
<proteinExistence type="predicted"/>
<accession>A0A165JCY4</accession>
<sequence length="383" mass="42613">MSQTLTNGLAISLNNVPWQKVLVHIDEETDDEAIVVLYGLFPGRRYDVEVGVVRGDRGGATVERVGRATEETPLDNYDSDTDTAVEDPPYISPRLRNRSGSSLQATYRSPGSPALSPSTPPRLGSGPADPPPLPTLADRLHQLQQTLTSLQAQHAQLTTLLKTSRKDSQRSLAILRSELDGMRRAAEKSQGGDMRARQKVLALQEAVRRAERGARECEDEAISTEGEWVELEGECATLETVVRDARAKEEVARKDLETVQSKWSVVETERDVELGSVRRNWEKWETRRERLEEVVQGLEKRLEEVLMECESIEARWETSVADDGSLERTNSSDSQPQPAEKVEPPPQVDNDAPDTDAAEDAEVATKRESVWGGLSRRFSSSHH</sequence>
<dbReference type="AlphaFoldDB" id="A0A165JCY4"/>
<feature type="compositionally biased region" description="Acidic residues" evidence="2">
    <location>
        <begin position="351"/>
        <end position="362"/>
    </location>
</feature>
<protein>
    <submittedName>
        <fullName evidence="3">Uncharacterized protein</fullName>
    </submittedName>
</protein>
<feature type="compositionally biased region" description="Polar residues" evidence="2">
    <location>
        <begin position="98"/>
        <end position="109"/>
    </location>
</feature>
<feature type="coiled-coil region" evidence="1">
    <location>
        <begin position="281"/>
        <end position="315"/>
    </location>
</feature>
<organism evidence="3 4">
    <name type="scientific">Calocera cornea HHB12733</name>
    <dbReference type="NCBI Taxonomy" id="1353952"/>
    <lineage>
        <taxon>Eukaryota</taxon>
        <taxon>Fungi</taxon>
        <taxon>Dikarya</taxon>
        <taxon>Basidiomycota</taxon>
        <taxon>Agaricomycotina</taxon>
        <taxon>Dacrymycetes</taxon>
        <taxon>Dacrymycetales</taxon>
        <taxon>Dacrymycetaceae</taxon>
        <taxon>Calocera</taxon>
    </lineage>
</organism>
<feature type="region of interest" description="Disordered" evidence="2">
    <location>
        <begin position="64"/>
        <end position="136"/>
    </location>
</feature>
<gene>
    <name evidence="3" type="ORF">CALCODRAFT_479714</name>
</gene>
<evidence type="ECO:0000256" key="2">
    <source>
        <dbReference type="SAM" id="MobiDB-lite"/>
    </source>
</evidence>
<dbReference type="OrthoDB" id="2596255at2759"/>
<dbReference type="Proteomes" id="UP000076842">
    <property type="component" value="Unassembled WGS sequence"/>
</dbReference>
<name>A0A165JCY4_9BASI</name>
<dbReference type="InParanoid" id="A0A165JCY4"/>
<feature type="region of interest" description="Disordered" evidence="2">
    <location>
        <begin position="316"/>
        <end position="383"/>
    </location>
</feature>
<dbReference type="EMBL" id="KV423921">
    <property type="protein sequence ID" value="KZT61677.1"/>
    <property type="molecule type" value="Genomic_DNA"/>
</dbReference>